<dbReference type="Proteomes" id="UP000751190">
    <property type="component" value="Unassembled WGS sequence"/>
</dbReference>
<dbReference type="AlphaFoldDB" id="A0A8J5XM02"/>
<dbReference type="OMA" id="CHEEPEF"/>
<evidence type="ECO:0000313" key="1">
    <source>
        <dbReference type="EMBL" id="KAG8464147.1"/>
    </source>
</evidence>
<dbReference type="EMBL" id="JAGTXO010000013">
    <property type="protein sequence ID" value="KAG8464147.1"/>
    <property type="molecule type" value="Genomic_DNA"/>
</dbReference>
<reference evidence="1" key="1">
    <citation type="submission" date="2021-05" db="EMBL/GenBank/DDBJ databases">
        <title>The genome of the haptophyte Pavlova lutheri (Diacronema luteri, Pavlovales) - a model for lipid biosynthesis in eukaryotic algae.</title>
        <authorList>
            <person name="Hulatt C.J."/>
            <person name="Posewitz M.C."/>
        </authorList>
    </citation>
    <scope>NUCLEOTIDE SEQUENCE</scope>
    <source>
        <strain evidence="1">NIVA-4/92</strain>
    </source>
</reference>
<gene>
    <name evidence="1" type="ORF">KFE25_003210</name>
</gene>
<protein>
    <submittedName>
        <fullName evidence="1">Uncharacterized protein</fullName>
    </submittedName>
</protein>
<evidence type="ECO:0000313" key="2">
    <source>
        <dbReference type="Proteomes" id="UP000751190"/>
    </source>
</evidence>
<name>A0A8J5XM02_DIALT</name>
<proteinExistence type="predicted"/>
<accession>A0A8J5XM02</accession>
<sequence length="328" mass="36518">MFSRKMQYEAAAETGALDDLSRKLSGDLRKHVRKLEHAEPLSREWLGMIDSFLHISNIALMEHRLPREDDTATLWEGEELTVRYLLEEGKLNLCIRLMHEYKRRRRQLDADSKDVASAAQAVGLDAPTLEARALVFEQSLSVLLKCAFEHVEPLQTVDMPELIEHVAEVLEYACSRPAEALELSRTQESAVPLYLASLVKRLDALDETRVSGLIVDCALLPRALHYAAMHGSRLPPEAVEALCAFVSGLLQSEDLKTRKAAYLPPAPRAPPPLPSTGIVGVETDAKAELVLLKALLLKDATPEAKRRFAPLVREAESIERLARMHAQG</sequence>
<dbReference type="OrthoDB" id="10257430at2759"/>
<comment type="caution">
    <text evidence="1">The sequence shown here is derived from an EMBL/GenBank/DDBJ whole genome shotgun (WGS) entry which is preliminary data.</text>
</comment>
<keyword evidence="2" id="KW-1185">Reference proteome</keyword>
<organism evidence="1 2">
    <name type="scientific">Diacronema lutheri</name>
    <name type="common">Unicellular marine alga</name>
    <name type="synonym">Monochrysis lutheri</name>
    <dbReference type="NCBI Taxonomy" id="2081491"/>
    <lineage>
        <taxon>Eukaryota</taxon>
        <taxon>Haptista</taxon>
        <taxon>Haptophyta</taxon>
        <taxon>Pavlovophyceae</taxon>
        <taxon>Pavlovales</taxon>
        <taxon>Pavlovaceae</taxon>
        <taxon>Diacronema</taxon>
    </lineage>
</organism>